<evidence type="ECO:0000256" key="7">
    <source>
        <dbReference type="ARBA" id="ARBA00022645"/>
    </source>
</evidence>
<sequence length="524" mass="56232">MRAADTEKVDLGVLHRIKSEAFARNSQVMDTLFYLTDVYGPRLTGSPNINHAAEWSVKKMQEWGLANVKTEKWGPFGRGWAATRFSAMMKEPEFQPLIGFQQPWSPGTNGAVSGQAVMAVITGPDDLEKFKGKLKGKIVLSAAMHASQLNEDALSHRLTDAELDAAATAPDPSMGNPAMLPLGFSRPGAGRGPAAAPGRGAAGGRGANPRAFRAQLNKFLTDEGVLVVVSPGNGPDGGTIMGSAAGSQNPDEALPPPSVLVTNEHYNRIARLIEKNIPVTLEFDLGAKFTEPGDSFNLVAEIPGTDPNAGFVMLGGHFDSWTGGTGATDNAAGAAVAMEAMRILKTLDLKMPRTIRLGLWTAEEQGLLGSRAYVKEHFADPADMKPKPEHSKLAGYFNLDNGSGKVRGIYIQDNDQVRPVFESWVAPLKDLGVTTLTIRNTGSTDHMSFDGVGLPAFQFIQDPLEYGTRTHHSNMDVYDHLQSGDLEQASAVMAWFVYNTATRPEMLPRKPMPKPGAGRGGRGE</sequence>
<evidence type="ECO:0000256" key="4">
    <source>
        <dbReference type="ARBA" id="ARBA00004613"/>
    </source>
</evidence>
<evidence type="ECO:0000256" key="6">
    <source>
        <dbReference type="ARBA" id="ARBA00022525"/>
    </source>
</evidence>
<evidence type="ECO:0000256" key="12">
    <source>
        <dbReference type="ARBA" id="ARBA00022824"/>
    </source>
</evidence>
<evidence type="ECO:0000256" key="16">
    <source>
        <dbReference type="ARBA" id="ARBA00023145"/>
    </source>
</evidence>
<keyword evidence="18" id="KW-0458">Lysosome</keyword>
<name>Q020W5_SOLUE</name>
<dbReference type="KEGG" id="sus:Acid_3552"/>
<evidence type="ECO:0000256" key="21">
    <source>
        <dbReference type="SAM" id="MobiDB-lite"/>
    </source>
</evidence>
<dbReference type="STRING" id="234267.Acid_3552"/>
<evidence type="ECO:0000256" key="5">
    <source>
        <dbReference type="ARBA" id="ARBA00014116"/>
    </source>
</evidence>
<keyword evidence="9" id="KW-0479">Metal-binding</keyword>
<dbReference type="SUPFAM" id="SSF53187">
    <property type="entry name" value="Zn-dependent exopeptidases"/>
    <property type="match status" value="1"/>
</dbReference>
<dbReference type="Gene3D" id="3.40.630.10">
    <property type="entry name" value="Zn peptidases"/>
    <property type="match status" value="2"/>
</dbReference>
<evidence type="ECO:0000256" key="18">
    <source>
        <dbReference type="ARBA" id="ARBA00023228"/>
    </source>
</evidence>
<protein>
    <recommendedName>
        <fullName evidence="5">Carboxypeptidase Q</fullName>
    </recommendedName>
    <alternativeName>
        <fullName evidence="20">Plasma glutamate carboxypeptidase</fullName>
    </alternativeName>
</protein>
<dbReference type="GO" id="GO:0006508">
    <property type="term" value="P:proteolysis"/>
    <property type="evidence" value="ECO:0007669"/>
    <property type="project" value="UniProtKB-KW"/>
</dbReference>
<keyword evidence="15" id="KW-0482">Metalloprotease</keyword>
<keyword evidence="10" id="KW-0732">Signal</keyword>
<dbReference type="GO" id="GO:0004180">
    <property type="term" value="F:carboxypeptidase activity"/>
    <property type="evidence" value="ECO:0007669"/>
    <property type="project" value="UniProtKB-KW"/>
</dbReference>
<evidence type="ECO:0000256" key="2">
    <source>
        <dbReference type="ARBA" id="ARBA00004371"/>
    </source>
</evidence>
<dbReference type="GO" id="GO:0005764">
    <property type="term" value="C:lysosome"/>
    <property type="evidence" value="ECO:0007669"/>
    <property type="project" value="UniProtKB-SubCell"/>
</dbReference>
<dbReference type="eggNOG" id="COG2234">
    <property type="taxonomic scope" value="Bacteria"/>
</dbReference>
<dbReference type="PANTHER" id="PTHR12053">
    <property type="entry name" value="PROTEASE FAMILY M28 PLASMA GLUTAMATE CARBOXYPEPTIDASE-RELATED"/>
    <property type="match status" value="1"/>
</dbReference>
<evidence type="ECO:0000256" key="15">
    <source>
        <dbReference type="ARBA" id="ARBA00023049"/>
    </source>
</evidence>
<reference evidence="23" key="1">
    <citation type="submission" date="2006-10" db="EMBL/GenBank/DDBJ databases">
        <title>Complete sequence of Solibacter usitatus Ellin6076.</title>
        <authorList>
            <consortium name="US DOE Joint Genome Institute"/>
            <person name="Copeland A."/>
            <person name="Lucas S."/>
            <person name="Lapidus A."/>
            <person name="Barry K."/>
            <person name="Detter J.C."/>
            <person name="Glavina del Rio T."/>
            <person name="Hammon N."/>
            <person name="Israni S."/>
            <person name="Dalin E."/>
            <person name="Tice H."/>
            <person name="Pitluck S."/>
            <person name="Thompson L.S."/>
            <person name="Brettin T."/>
            <person name="Bruce D."/>
            <person name="Han C."/>
            <person name="Tapia R."/>
            <person name="Gilna P."/>
            <person name="Schmutz J."/>
            <person name="Larimer F."/>
            <person name="Land M."/>
            <person name="Hauser L."/>
            <person name="Kyrpides N."/>
            <person name="Mikhailova N."/>
            <person name="Janssen P.H."/>
            <person name="Kuske C.R."/>
            <person name="Richardson P."/>
        </authorList>
    </citation>
    <scope>NUCLEOTIDE SEQUENCE</scope>
    <source>
        <strain evidence="23">Ellin6076</strain>
    </source>
</reference>
<keyword evidence="16" id="KW-0865">Zymogen</keyword>
<evidence type="ECO:0000256" key="19">
    <source>
        <dbReference type="ARBA" id="ARBA00025833"/>
    </source>
</evidence>
<evidence type="ECO:0000256" key="11">
    <source>
        <dbReference type="ARBA" id="ARBA00022801"/>
    </source>
</evidence>
<dbReference type="InterPro" id="IPR039866">
    <property type="entry name" value="CPQ"/>
</dbReference>
<keyword evidence="14" id="KW-0333">Golgi apparatus</keyword>
<dbReference type="EMBL" id="CP000473">
    <property type="protein sequence ID" value="ABJ84524.1"/>
    <property type="molecule type" value="Genomic_DNA"/>
</dbReference>
<keyword evidence="13" id="KW-0862">Zinc</keyword>
<dbReference type="PANTHER" id="PTHR12053:SF3">
    <property type="entry name" value="CARBOXYPEPTIDASE Q"/>
    <property type="match status" value="1"/>
</dbReference>
<evidence type="ECO:0000256" key="1">
    <source>
        <dbReference type="ARBA" id="ARBA00004240"/>
    </source>
</evidence>
<keyword evidence="12" id="KW-0256">Endoplasmic reticulum</keyword>
<evidence type="ECO:0000256" key="10">
    <source>
        <dbReference type="ARBA" id="ARBA00022729"/>
    </source>
</evidence>
<evidence type="ECO:0000313" key="23">
    <source>
        <dbReference type="EMBL" id="ABJ84524.1"/>
    </source>
</evidence>
<keyword evidence="17" id="KW-0325">Glycoprotein</keyword>
<evidence type="ECO:0000256" key="9">
    <source>
        <dbReference type="ARBA" id="ARBA00022723"/>
    </source>
</evidence>
<gene>
    <name evidence="23" type="ordered locus">Acid_3552</name>
</gene>
<evidence type="ECO:0000256" key="13">
    <source>
        <dbReference type="ARBA" id="ARBA00022833"/>
    </source>
</evidence>
<evidence type="ECO:0000256" key="3">
    <source>
        <dbReference type="ARBA" id="ARBA00004555"/>
    </source>
</evidence>
<feature type="compositionally biased region" description="Low complexity" evidence="21">
    <location>
        <begin position="186"/>
        <end position="199"/>
    </location>
</feature>
<feature type="region of interest" description="Disordered" evidence="21">
    <location>
        <begin position="186"/>
        <end position="207"/>
    </location>
</feature>
<evidence type="ECO:0000256" key="8">
    <source>
        <dbReference type="ARBA" id="ARBA00022670"/>
    </source>
</evidence>
<proteinExistence type="predicted"/>
<evidence type="ECO:0000256" key="17">
    <source>
        <dbReference type="ARBA" id="ARBA00023180"/>
    </source>
</evidence>
<dbReference type="InParanoid" id="Q020W5"/>
<dbReference type="HOGENOM" id="CLU_033697_1_1_0"/>
<comment type="subunit">
    <text evidence="19">Homodimer. The monomeric form is inactive while the homodimer is active.</text>
</comment>
<dbReference type="GO" id="GO:0046872">
    <property type="term" value="F:metal ion binding"/>
    <property type="evidence" value="ECO:0007669"/>
    <property type="project" value="UniProtKB-KW"/>
</dbReference>
<evidence type="ECO:0000256" key="20">
    <source>
        <dbReference type="ARBA" id="ARBA00033328"/>
    </source>
</evidence>
<organism evidence="23">
    <name type="scientific">Solibacter usitatus (strain Ellin6076)</name>
    <dbReference type="NCBI Taxonomy" id="234267"/>
    <lineage>
        <taxon>Bacteria</taxon>
        <taxon>Pseudomonadati</taxon>
        <taxon>Acidobacteriota</taxon>
        <taxon>Terriglobia</taxon>
        <taxon>Bryobacterales</taxon>
        <taxon>Solibacteraceae</taxon>
        <taxon>Candidatus Solibacter</taxon>
    </lineage>
</organism>
<comment type="subcellular location">
    <subcellularLocation>
        <location evidence="1">Endoplasmic reticulum</location>
    </subcellularLocation>
    <subcellularLocation>
        <location evidence="3">Golgi apparatus</location>
    </subcellularLocation>
    <subcellularLocation>
        <location evidence="2">Lysosome</location>
    </subcellularLocation>
    <subcellularLocation>
        <location evidence="4">Secreted</location>
    </subcellularLocation>
</comment>
<feature type="domain" description="Peptidase M28" evidence="22">
    <location>
        <begin position="297"/>
        <end position="494"/>
    </location>
</feature>
<dbReference type="GO" id="GO:0070573">
    <property type="term" value="F:metallodipeptidase activity"/>
    <property type="evidence" value="ECO:0007669"/>
    <property type="project" value="InterPro"/>
</dbReference>
<dbReference type="GO" id="GO:0005576">
    <property type="term" value="C:extracellular region"/>
    <property type="evidence" value="ECO:0007669"/>
    <property type="project" value="UniProtKB-SubCell"/>
</dbReference>
<evidence type="ECO:0000259" key="22">
    <source>
        <dbReference type="Pfam" id="PF04389"/>
    </source>
</evidence>
<accession>Q020W5</accession>
<keyword evidence="6" id="KW-0964">Secreted</keyword>
<evidence type="ECO:0000256" key="14">
    <source>
        <dbReference type="ARBA" id="ARBA00023034"/>
    </source>
</evidence>
<dbReference type="InterPro" id="IPR007484">
    <property type="entry name" value="Peptidase_M28"/>
</dbReference>
<dbReference type="AlphaFoldDB" id="Q020W5"/>
<keyword evidence="7" id="KW-0121">Carboxypeptidase</keyword>
<dbReference type="Pfam" id="PF04389">
    <property type="entry name" value="Peptidase_M28"/>
    <property type="match status" value="1"/>
</dbReference>
<keyword evidence="11" id="KW-0378">Hydrolase</keyword>
<keyword evidence="8" id="KW-0645">Protease</keyword>